<dbReference type="RefSeq" id="WP_186772869.1">
    <property type="nucleotide sequence ID" value="NZ_JACOMF010000042.1"/>
</dbReference>
<comment type="subcellular location">
    <subcellularLocation>
        <location evidence="1">Secreted</location>
    </subcellularLocation>
</comment>
<accession>A0A9X0UFL9</accession>
<keyword evidence="5" id="KW-0121">Carboxypeptidase</keyword>
<keyword evidence="5" id="KW-0645">Protease</keyword>
<feature type="non-terminal residue" evidence="5">
    <location>
        <position position="430"/>
    </location>
</feature>
<keyword evidence="2" id="KW-0964">Secreted</keyword>
<dbReference type="AlphaFoldDB" id="A0A9X0UFL9"/>
<keyword evidence="5" id="KW-0378">Hydrolase</keyword>
<proteinExistence type="predicted"/>
<comment type="caution">
    <text evidence="5">The sequence shown here is derived from an EMBL/GenBank/DDBJ whole genome shotgun (WGS) entry which is preliminary data.</text>
</comment>
<reference evidence="5" key="1">
    <citation type="submission" date="2020-08" db="EMBL/GenBank/DDBJ databases">
        <authorList>
            <person name="Hu Y."/>
            <person name="Nguyen S.V."/>
            <person name="Li F."/>
            <person name="Fanning S."/>
        </authorList>
    </citation>
    <scope>NUCLEOTIDE SEQUENCE</scope>
    <source>
        <strain evidence="5">SYSU D8009</strain>
    </source>
</reference>
<dbReference type="GO" id="GO:0005576">
    <property type="term" value="C:extracellular region"/>
    <property type="evidence" value="ECO:0007669"/>
    <property type="project" value="UniProtKB-SubCell"/>
</dbReference>
<sequence>MEITRSFANVTDDGLLFSNIHASEISVGTTNSALGDAGMAPVGAVNPPTGAIAGLRWNSFVAGASGPGSSLTITIDYDVTSTDPMRLISAIRTNSFVPDSAVPVGVTLSLSEEIFDATNTLVASSTLTRTQSINDTVDPPFETGDLQLSAGYATLHVRVTVTVSIAESAAAGAASTFSVMNQTFNTAAAAHASLGDYVFEDRNANGVQDSGEAGIAGVTVELLDAAGAVVATTITGSAGAYRFTGLVPGTYSTRFVTPDGYVPTVANQGSDDAADSDAVGGVTQQVTLASGEFNGTLDAGFYRPASLGDYVFEDRNANGVQDSGEAGIAGVTVELLDATGAVVATTITGSAGAYRFTGLVPGTYSTRFVTPDGYVPTVANQGSDDAADSDAVGGVTQQVTLASGEFNGTLDAGFYRPASLGDYVFEDRNA</sequence>
<feature type="domain" description="SD-repeat containing protein B" evidence="4">
    <location>
        <begin position="305"/>
        <end position="414"/>
    </location>
</feature>
<dbReference type="Gene3D" id="2.60.40.10">
    <property type="entry name" value="Immunoglobulins"/>
    <property type="match status" value="2"/>
</dbReference>
<dbReference type="PANTHER" id="PTHR23303:SF15">
    <property type="entry name" value="COLOSSIN-A"/>
    <property type="match status" value="1"/>
</dbReference>
<feature type="domain" description="SD-repeat containing protein B" evidence="4">
    <location>
        <begin position="192"/>
        <end position="301"/>
    </location>
</feature>
<dbReference type="SUPFAM" id="SSF117074">
    <property type="entry name" value="Hypothetical protein PA1324"/>
    <property type="match status" value="2"/>
</dbReference>
<dbReference type="InterPro" id="IPR013783">
    <property type="entry name" value="Ig-like_fold"/>
</dbReference>
<gene>
    <name evidence="5" type="ORF">H7965_22735</name>
</gene>
<evidence type="ECO:0000259" key="4">
    <source>
        <dbReference type="Pfam" id="PF17210"/>
    </source>
</evidence>
<protein>
    <submittedName>
        <fullName evidence="5">Carboxypeptidase regulatory-like domain-containing protein</fullName>
    </submittedName>
</protein>
<dbReference type="Pfam" id="PF17210">
    <property type="entry name" value="SdrD_B"/>
    <property type="match status" value="2"/>
</dbReference>
<organism evidence="5 6">
    <name type="scientific">Siccirubricoccus deserti</name>
    <dbReference type="NCBI Taxonomy" id="2013562"/>
    <lineage>
        <taxon>Bacteria</taxon>
        <taxon>Pseudomonadati</taxon>
        <taxon>Pseudomonadota</taxon>
        <taxon>Alphaproteobacteria</taxon>
        <taxon>Acetobacterales</taxon>
        <taxon>Roseomonadaceae</taxon>
        <taxon>Siccirubricoccus</taxon>
    </lineage>
</organism>
<evidence type="ECO:0000256" key="3">
    <source>
        <dbReference type="ARBA" id="ARBA00022729"/>
    </source>
</evidence>
<evidence type="ECO:0000313" key="5">
    <source>
        <dbReference type="EMBL" id="MBC4018116.1"/>
    </source>
</evidence>
<dbReference type="GO" id="GO:0004180">
    <property type="term" value="F:carboxypeptidase activity"/>
    <property type="evidence" value="ECO:0007669"/>
    <property type="project" value="UniProtKB-KW"/>
</dbReference>
<evidence type="ECO:0000256" key="1">
    <source>
        <dbReference type="ARBA" id="ARBA00004613"/>
    </source>
</evidence>
<evidence type="ECO:0000313" key="6">
    <source>
        <dbReference type="Proteomes" id="UP000600101"/>
    </source>
</evidence>
<dbReference type="EMBL" id="JACOMF010000042">
    <property type="protein sequence ID" value="MBC4018116.1"/>
    <property type="molecule type" value="Genomic_DNA"/>
</dbReference>
<evidence type="ECO:0000256" key="2">
    <source>
        <dbReference type="ARBA" id="ARBA00022525"/>
    </source>
</evidence>
<dbReference type="InterPro" id="IPR033764">
    <property type="entry name" value="Sdr_B"/>
</dbReference>
<keyword evidence="6" id="KW-1185">Reference proteome</keyword>
<dbReference type="InterPro" id="IPR051417">
    <property type="entry name" value="SDr/BOS_complex"/>
</dbReference>
<keyword evidence="3" id="KW-0732">Signal</keyword>
<dbReference type="PANTHER" id="PTHR23303">
    <property type="entry name" value="CARBOXYPEPTIDASE REGULATORY REGION-CONTAINING"/>
    <property type="match status" value="1"/>
</dbReference>
<dbReference type="Proteomes" id="UP000600101">
    <property type="component" value="Unassembled WGS sequence"/>
</dbReference>
<name>A0A9X0UFL9_9PROT</name>